<feature type="chain" id="PRO_5047298453" evidence="1">
    <location>
        <begin position="28"/>
        <end position="470"/>
    </location>
</feature>
<dbReference type="PANTHER" id="PTHR43283">
    <property type="entry name" value="BETA-LACTAMASE-RELATED"/>
    <property type="match status" value="1"/>
</dbReference>
<evidence type="ECO:0000313" key="4">
    <source>
        <dbReference type="Proteomes" id="UP001285263"/>
    </source>
</evidence>
<protein>
    <submittedName>
        <fullName evidence="3">Serine hydrolase</fullName>
        <ecNumber evidence="3">3.-.-.-</ecNumber>
    </submittedName>
</protein>
<proteinExistence type="predicted"/>
<keyword evidence="3" id="KW-0378">Hydrolase</keyword>
<dbReference type="SUPFAM" id="SSF56601">
    <property type="entry name" value="beta-lactamase/transpeptidase-like"/>
    <property type="match status" value="1"/>
</dbReference>
<evidence type="ECO:0000256" key="1">
    <source>
        <dbReference type="SAM" id="SignalP"/>
    </source>
</evidence>
<organism evidence="3 4">
    <name type="scientific">Roseateles agri</name>
    <dbReference type="NCBI Taxonomy" id="3098619"/>
    <lineage>
        <taxon>Bacteria</taxon>
        <taxon>Pseudomonadati</taxon>
        <taxon>Pseudomonadota</taxon>
        <taxon>Betaproteobacteria</taxon>
        <taxon>Burkholderiales</taxon>
        <taxon>Sphaerotilaceae</taxon>
        <taxon>Roseateles</taxon>
    </lineage>
</organism>
<feature type="signal peptide" evidence="1">
    <location>
        <begin position="1"/>
        <end position="27"/>
    </location>
</feature>
<accession>A0ABU5DC78</accession>
<feature type="domain" description="Beta-lactamase-related" evidence="2">
    <location>
        <begin position="154"/>
        <end position="442"/>
    </location>
</feature>
<keyword evidence="1" id="KW-0732">Signal</keyword>
<sequence length="470" mass="49974">MKRRTPILLLGTLSLAACGHLSPQRAAAVSTGYVSHQLCTAVFVGGRDPQTYYRDAVGPLAGPLAALVDYTVDTERHEVRARIAGMVESRAVFRPPYGCSFGRAPGPDLPAPEPSPLPAAPSEALVQTSDPALATALDHAFEENAEPPYRHTEAVVVMHRGRIVAERYASDVGVDTPLAGWSATKSVTNALIGILVHQGRLALHGPAPIAAWADPADPRHAISVDELLRMNSGLDMGQSIRAGLSTAFDPTAQMIFVDADTAADAERAGLANAPGTAWNYTNANTQLLSRIVRDQAGGTAAATLAFARRELFDKLGMRHVTLEFDGAGTPIGASHMWAPARDWARFGQLYLHDGVIDGERLLPAGWVDDSATPTPGAEDYGYGAGFWTNRGAGSGARYRIEHGMPAESFMARGSHGQYVVIVPSKELVIARLGPAWTPRDDMDRVAQLTREVIAALNPERATAPTGAPPH</sequence>
<dbReference type="EMBL" id="JAXCLA010000001">
    <property type="protein sequence ID" value="MDY0742889.1"/>
    <property type="molecule type" value="Genomic_DNA"/>
</dbReference>
<dbReference type="Gene3D" id="3.40.710.10">
    <property type="entry name" value="DD-peptidase/beta-lactamase superfamily"/>
    <property type="match status" value="1"/>
</dbReference>
<name>A0ABU5DC78_9BURK</name>
<keyword evidence="4" id="KW-1185">Reference proteome</keyword>
<dbReference type="PROSITE" id="PS51257">
    <property type="entry name" value="PROKAR_LIPOPROTEIN"/>
    <property type="match status" value="1"/>
</dbReference>
<dbReference type="RefSeq" id="WP_320420698.1">
    <property type="nucleotide sequence ID" value="NZ_JAXCLA010000001.1"/>
</dbReference>
<dbReference type="PANTHER" id="PTHR43283:SF7">
    <property type="entry name" value="BETA-LACTAMASE-RELATED DOMAIN-CONTAINING PROTEIN"/>
    <property type="match status" value="1"/>
</dbReference>
<dbReference type="EC" id="3.-.-.-" evidence="3"/>
<dbReference type="InterPro" id="IPR012338">
    <property type="entry name" value="Beta-lactam/transpept-like"/>
</dbReference>
<reference evidence="3 4" key="1">
    <citation type="submission" date="2023-11" db="EMBL/GenBank/DDBJ databases">
        <title>Paucibacter sp. nov., isolated from fresh soil in Korea.</title>
        <authorList>
            <person name="Le N.T.T."/>
        </authorList>
    </citation>
    <scope>NUCLEOTIDE SEQUENCE [LARGE SCALE GENOMIC DNA]</scope>
    <source>
        <strain evidence="3 4">R3-3</strain>
    </source>
</reference>
<dbReference type="Pfam" id="PF00144">
    <property type="entry name" value="Beta-lactamase"/>
    <property type="match status" value="1"/>
</dbReference>
<comment type="caution">
    <text evidence="3">The sequence shown here is derived from an EMBL/GenBank/DDBJ whole genome shotgun (WGS) entry which is preliminary data.</text>
</comment>
<dbReference type="GO" id="GO:0016787">
    <property type="term" value="F:hydrolase activity"/>
    <property type="evidence" value="ECO:0007669"/>
    <property type="project" value="UniProtKB-KW"/>
</dbReference>
<evidence type="ECO:0000313" key="3">
    <source>
        <dbReference type="EMBL" id="MDY0742889.1"/>
    </source>
</evidence>
<gene>
    <name evidence="3" type="ORF">SNE35_00145</name>
</gene>
<dbReference type="InterPro" id="IPR001466">
    <property type="entry name" value="Beta-lactam-related"/>
</dbReference>
<evidence type="ECO:0000259" key="2">
    <source>
        <dbReference type="Pfam" id="PF00144"/>
    </source>
</evidence>
<dbReference type="Proteomes" id="UP001285263">
    <property type="component" value="Unassembled WGS sequence"/>
</dbReference>
<dbReference type="InterPro" id="IPR050789">
    <property type="entry name" value="Diverse_Enzym_Activities"/>
</dbReference>